<feature type="domain" description="EGF-like" evidence="2">
    <location>
        <begin position="389"/>
        <end position="421"/>
    </location>
</feature>
<keyword evidence="4" id="KW-1185">Reference proteome</keyword>
<evidence type="ECO:0000313" key="4">
    <source>
        <dbReference type="Proteomes" id="UP000014680"/>
    </source>
</evidence>
<feature type="domain" description="EGF-like" evidence="2">
    <location>
        <begin position="1068"/>
        <end position="1098"/>
    </location>
</feature>
<evidence type="ECO:0000256" key="1">
    <source>
        <dbReference type="SAM" id="Phobius"/>
    </source>
</evidence>
<dbReference type="KEGG" id="eiv:EIN_432100"/>
<feature type="domain" description="EGF-like" evidence="2">
    <location>
        <begin position="870"/>
        <end position="900"/>
    </location>
</feature>
<dbReference type="InterPro" id="IPR006212">
    <property type="entry name" value="Furin_repeat"/>
</dbReference>
<dbReference type="InterPro" id="IPR009030">
    <property type="entry name" value="Growth_fac_rcpt_cys_sf"/>
</dbReference>
<dbReference type="EMBL" id="KB206267">
    <property type="protein sequence ID" value="ELP93698.1"/>
    <property type="molecule type" value="Genomic_DNA"/>
</dbReference>
<feature type="non-terminal residue" evidence="3">
    <location>
        <position position="1"/>
    </location>
</feature>
<feature type="non-terminal residue" evidence="3">
    <location>
        <position position="1308"/>
    </location>
</feature>
<feature type="domain" description="EGF-like" evidence="2">
    <location>
        <begin position="655"/>
        <end position="699"/>
    </location>
</feature>
<name>A0A0A1UCY4_ENTIV</name>
<dbReference type="Gene3D" id="2.10.220.10">
    <property type="entry name" value="Hormone Receptor, Insulin-like Growth Factor Receptor 1, Chain A, domain 2"/>
    <property type="match status" value="2"/>
</dbReference>
<feature type="transmembrane region" description="Helical" evidence="1">
    <location>
        <begin position="1274"/>
        <end position="1302"/>
    </location>
</feature>
<dbReference type="RefSeq" id="XP_004260469.1">
    <property type="nucleotide sequence ID" value="XM_004260421.1"/>
</dbReference>
<dbReference type="SUPFAM" id="SSF57184">
    <property type="entry name" value="Growth factor receptor domain"/>
    <property type="match status" value="6"/>
</dbReference>
<feature type="domain" description="EGF-like" evidence="2">
    <location>
        <begin position="151"/>
        <end position="184"/>
    </location>
</feature>
<dbReference type="OMA" id="ACISHCE"/>
<feature type="domain" description="EGF-like" evidence="2">
    <location>
        <begin position="1205"/>
        <end position="1234"/>
    </location>
</feature>
<gene>
    <name evidence="3" type="ORF">EIN_432100</name>
</gene>
<keyword evidence="1" id="KW-0812">Transmembrane</keyword>
<dbReference type="PANTHER" id="PTHR45756:SF1">
    <property type="entry name" value="PROTEIN KINASE DOMAIN CONTAINING PROTEIN"/>
    <property type="match status" value="1"/>
</dbReference>
<dbReference type="SMART" id="SM00261">
    <property type="entry name" value="FU"/>
    <property type="match status" value="9"/>
</dbReference>
<feature type="domain" description="EGF-like" evidence="2">
    <location>
        <begin position="358"/>
        <end position="388"/>
    </location>
</feature>
<dbReference type="InterPro" id="IPR000742">
    <property type="entry name" value="EGF"/>
</dbReference>
<dbReference type="PANTHER" id="PTHR45756">
    <property type="entry name" value="PALMITOYLTRANSFERASE"/>
    <property type="match status" value="1"/>
</dbReference>
<keyword evidence="1" id="KW-0472">Membrane</keyword>
<dbReference type="VEuPathDB" id="AmoebaDB:EIN_432100"/>
<proteinExistence type="predicted"/>
<evidence type="ECO:0000259" key="2">
    <source>
        <dbReference type="SMART" id="SM00181"/>
    </source>
</evidence>
<dbReference type="OrthoDB" id="10031141at2759"/>
<evidence type="ECO:0000313" key="3">
    <source>
        <dbReference type="EMBL" id="ELP93698.1"/>
    </source>
</evidence>
<sequence>SSDQSQCSLCNTYMPHCTKCSSYDKCTNCEIISDTEQYFVNTSNKCGTCQSIITNCQKCYSNTTCSTCLTKYFPNSGQCALCSSVISDCETCNSGTECTKCINNKYLKDTDRTKCFACGEIMAGCTACTSGTVCTTCSDGYYINSNSKCGVCSTTLTTNCTKCSSGTTCTDCNLPSYLKNGKCVGCSDMIPQCKTCNSGTECAECSVGYFIDGNKQCTLCPSGCSECSSLTMCTKCSSNKILYTGDGLQSCVACNDTAKGGKEGCNECNQDGTCIGCEKSTYVLDNDMCKRCNTTMALCKECNSLDSCTLCETGYGVYNKNECKVCDTQIANCIECTTIDTCTKCSNKNPPAYNTCVICLEGCEKCTDLLICTKCLDNYIKMENGNCVKCSTFIPNCDTCTNETVCTNCSDPYMIFDGNCTLKTTTEAISKSMNTHLKQFDSEKNRNRTQIIKNKITKKGESIQNYMDKEIQHKKKLISSNTKENYYKHGQFFINIKSKNSDEIIQIINKESEHIVLSDNNKNQTVVPTKVDSIPSKMNDTKPNKVEPTIYTNSTQTTNTIKKQQHKSSTRVIVTPENTLNILSKILIQTTSFNSNDVIQYVLDTNKTIKNSESKHLKMVSSNCGKNQYEDQTHGNSCVDVPSGCYKRAYNLIQYCTQKIYGCYQCNYTTDDALSTYDTSKLLCLSCMNGYALLNNRCLQTAGITDSSGNIVMCSVGCNACNSSTFCFYTKSQSYTTRNGELIPYTNDEYCQKYKYGFGCYECSNSISNTGSCSGIVRKETCSFYLKTSGEDKCVPYIETVPKTANLFEQYHSNNINFVSYRVSYKTLQNVVHLNFKSEFEGCYAEKYGRCLSCKDGYYMSNDQTVPCKLCSSDCNKCVSQNECLICRNGNVIDKNGACVPVGDCAHTALRGCDICHENYFLKNGTCKSLQEHYCLFGIASSTEIPYCTKCLENYVLENGVCRVKSEVNCVIVDPQTSTCTVCTEGYQLDVTKKCTKISISMCSYANSYACMQCISDATLDSSSGSNVCLKELNVATTTSTTLCVINGVTGCQKCADGYYVSGTMCKPCSPQCGKCYDSSSNCVTCGFGYYNSSGACVILEGLATTCQTFLPGGDKCAVCKDGYILKDSNCFACNEACEVCYGSLDNCTRCSFKNGYYQDLNTSTLSSVVCLSSTTLGNCDKVTSDGCAVCSEFYYRNNYKKCDKCGDGCKICKDGLSCEKCIDDYVYKNTACVPWQQLSQCTYYDDVSQKCSKCNDGYSLNENGNECQKDFNYAAVITPIVIGVILILIIIFVFLLVYFLVKKHNSK</sequence>
<keyword evidence="1" id="KW-1133">Transmembrane helix</keyword>
<dbReference type="InterPro" id="IPR053215">
    <property type="entry name" value="TKL_Ser/Thr_kinase"/>
</dbReference>
<dbReference type="SMART" id="SM01411">
    <property type="entry name" value="Ephrin_rec_like"/>
    <property type="match status" value="4"/>
</dbReference>
<feature type="domain" description="EGF-like" evidence="2">
    <location>
        <begin position="117"/>
        <end position="150"/>
    </location>
</feature>
<protein>
    <recommendedName>
        <fullName evidence="2">EGF-like domain-containing protein</fullName>
    </recommendedName>
</protein>
<dbReference type="Proteomes" id="UP000014680">
    <property type="component" value="Unassembled WGS sequence"/>
</dbReference>
<feature type="domain" description="EGF-like" evidence="2">
    <location>
        <begin position="185"/>
        <end position="218"/>
    </location>
</feature>
<reference evidence="3 4" key="1">
    <citation type="submission" date="2012-10" db="EMBL/GenBank/DDBJ databases">
        <authorList>
            <person name="Zafar N."/>
            <person name="Inman J."/>
            <person name="Hall N."/>
            <person name="Lorenzi H."/>
            <person name="Caler E."/>
        </authorList>
    </citation>
    <scope>NUCLEOTIDE SEQUENCE [LARGE SCALE GENOMIC DNA]</scope>
    <source>
        <strain evidence="3 4">IP1</strain>
    </source>
</reference>
<dbReference type="GeneID" id="14892689"/>
<accession>A0A0A1UCY4</accession>
<organism evidence="3 4">
    <name type="scientific">Entamoeba invadens IP1</name>
    <dbReference type="NCBI Taxonomy" id="370355"/>
    <lineage>
        <taxon>Eukaryota</taxon>
        <taxon>Amoebozoa</taxon>
        <taxon>Evosea</taxon>
        <taxon>Archamoebae</taxon>
        <taxon>Mastigamoebida</taxon>
        <taxon>Entamoebidae</taxon>
        <taxon>Entamoeba</taxon>
    </lineage>
</organism>
<dbReference type="SMART" id="SM00181">
    <property type="entry name" value="EGF"/>
    <property type="match status" value="9"/>
</dbReference>